<dbReference type="HOGENOM" id="CLU_071893_3_0_1"/>
<dbReference type="AlphaFoldDB" id="D9PTP4"/>
<dbReference type="SUPFAM" id="SSF160059">
    <property type="entry name" value="PriA/YqbF domain"/>
    <property type="match status" value="1"/>
</dbReference>
<dbReference type="InterPro" id="IPR031633">
    <property type="entry name" value="SLD5_C"/>
</dbReference>
<name>D9PTP4_CAEEL</name>
<dbReference type="SMR" id="D9PTP4"/>
<dbReference type="GeneID" id="190979"/>
<protein>
    <submittedName>
        <fullName evidence="2">DNA replication complex GINS protein SLD5 C-terminal domain-containing protein</fullName>
    </submittedName>
</protein>
<dbReference type="Proteomes" id="UP000001940">
    <property type="component" value="Chromosome V"/>
</dbReference>
<gene>
    <name evidence="2 4" type="primary">sld-5</name>
    <name evidence="2" type="ORF">CELE_Y113G7B.24</name>
    <name evidence="4" type="ORF">Y113G7B.24</name>
</gene>
<accession>D9PTP4</accession>
<dbReference type="FunFam" id="3.40.5.60:FF:000004">
    <property type="entry name" value="DNA replication complex GINS protein SLD5"/>
    <property type="match status" value="1"/>
</dbReference>
<organism evidence="2 3">
    <name type="scientific">Caenorhabditis elegans</name>
    <dbReference type="NCBI Taxonomy" id="6239"/>
    <lineage>
        <taxon>Eukaryota</taxon>
        <taxon>Metazoa</taxon>
        <taxon>Ecdysozoa</taxon>
        <taxon>Nematoda</taxon>
        <taxon>Chromadorea</taxon>
        <taxon>Rhabditida</taxon>
        <taxon>Rhabditina</taxon>
        <taxon>Rhabditomorpha</taxon>
        <taxon>Rhabditoidea</taxon>
        <taxon>Rhabditidae</taxon>
        <taxon>Peloderinae</taxon>
        <taxon>Caenorhabditis</taxon>
    </lineage>
</organism>
<dbReference type="Gene3D" id="3.40.5.60">
    <property type="match status" value="1"/>
</dbReference>
<dbReference type="AGR" id="WB:WBGene00013768"/>
<reference evidence="2 3" key="1">
    <citation type="journal article" date="1998" name="Science">
        <title>Genome sequence of the nematode C. elegans: a platform for investigating biology.</title>
        <authorList>
            <consortium name="The C. elegans sequencing consortium"/>
            <person name="Sulson J.E."/>
            <person name="Waterston R."/>
        </authorList>
    </citation>
    <scope>NUCLEOTIDE SEQUENCE [LARGE SCALE GENOMIC DNA]</scope>
    <source>
        <strain evidence="2 3">Bristol N2</strain>
    </source>
</reference>
<proteinExistence type="evidence at protein level"/>
<dbReference type="OrthoDB" id="338231at2759"/>
<dbReference type="Pfam" id="PF16922">
    <property type="entry name" value="SLD5_C"/>
    <property type="match status" value="1"/>
</dbReference>
<dbReference type="ExpressionAtlas" id="D9PTP4">
    <property type="expression patterns" value="baseline and differential"/>
</dbReference>
<evidence type="ECO:0007829" key="5">
    <source>
        <dbReference type="PeptideAtlas" id="D9PTP4"/>
    </source>
</evidence>
<dbReference type="GO" id="GO:0005634">
    <property type="term" value="C:nucleus"/>
    <property type="evidence" value="ECO:0000314"/>
    <property type="project" value="WormBase"/>
</dbReference>
<dbReference type="CTD" id="190979"/>
<evidence type="ECO:0000313" key="4">
    <source>
        <dbReference type="WormBase" id="Y113G7B.24c"/>
    </source>
</evidence>
<evidence type="ECO:0000313" key="3">
    <source>
        <dbReference type="Proteomes" id="UP000001940"/>
    </source>
</evidence>
<feature type="domain" description="DNA replication complex GINS protein SLD5 C-terminal" evidence="1">
    <location>
        <begin position="17"/>
        <end position="73"/>
    </location>
</feature>
<sequence>MPAALKKMPVPRGDHDDVMVYAKVTSDDVGNVAIPDWQDLNGEVILEMEPESCHLIPFESVHQLVEDGNIQLM</sequence>
<keyword evidence="3" id="KW-1185">Reference proteome</keyword>
<dbReference type="Bgee" id="WBGene00013768">
    <property type="expression patterns" value="Expressed in embryo and 4 other cell types or tissues"/>
</dbReference>
<evidence type="ECO:0000313" key="2">
    <source>
        <dbReference type="EMBL" id="CBW44395.1"/>
    </source>
</evidence>
<dbReference type="WormBase" id="Y113G7B.24c">
    <property type="protein sequence ID" value="CE45234"/>
    <property type="gene ID" value="WBGene00013768"/>
    <property type="gene designation" value="sld-5"/>
</dbReference>
<evidence type="ECO:0000259" key="1">
    <source>
        <dbReference type="Pfam" id="PF16922"/>
    </source>
</evidence>
<dbReference type="RefSeq" id="NP_001256905.1">
    <property type="nucleotide sequence ID" value="NM_001269976.3"/>
</dbReference>
<keyword evidence="5" id="KW-1267">Proteomics identification</keyword>
<dbReference type="PeptideAtlas" id="D9PTP4"/>
<dbReference type="EMBL" id="BX284605">
    <property type="protein sequence ID" value="CBW44395.1"/>
    <property type="molecule type" value="Genomic_DNA"/>
</dbReference>